<evidence type="ECO:0000313" key="2">
    <source>
        <dbReference type="EMBL" id="RSH78290.1"/>
    </source>
</evidence>
<comment type="caution">
    <text evidence="2">The sequence shown here is derived from an EMBL/GenBank/DDBJ whole genome shotgun (WGS) entry which is preliminary data.</text>
</comment>
<name>A0A427XHB5_9TREE</name>
<feature type="region of interest" description="Disordered" evidence="1">
    <location>
        <begin position="1"/>
        <end position="42"/>
    </location>
</feature>
<reference evidence="2 3" key="1">
    <citation type="submission" date="2018-11" db="EMBL/GenBank/DDBJ databases">
        <title>Genome sequence of Apiotrichum porosum DSM 27194.</title>
        <authorList>
            <person name="Aliyu H."/>
            <person name="Gorte O."/>
            <person name="Ochsenreither K."/>
        </authorList>
    </citation>
    <scope>NUCLEOTIDE SEQUENCE [LARGE SCALE GENOMIC DNA]</scope>
    <source>
        <strain evidence="2 3">DSM 27194</strain>
    </source>
</reference>
<protein>
    <submittedName>
        <fullName evidence="2">Uncharacterized protein</fullName>
    </submittedName>
</protein>
<evidence type="ECO:0000256" key="1">
    <source>
        <dbReference type="SAM" id="MobiDB-lite"/>
    </source>
</evidence>
<sequence>MTNPVNVVRTRRNFKDRSRNDDTPVRLAPAPPSFPNSESGPQVVGVTRSTDGCACDPVEASTSSNAVASVSPQSYVPLLMEHPFVGFNRHGTDGQARTTIPSASPSSSGLTPSVRNVHSPKATSVLEMAHTVPPPQMAGKKRSLPDTDMSGLNVALRRRRTVPDTLATSSVSQSQAESSDHARRRLVDDPAAATLASTKQFDLYNCEVMICRWRLTFSASTSASILLFPFWTQTDTERTWFCLAAFDHTYSTLFDLPPTLRLREIGDVGTHDRRVVDIDLKMLRIGSLCRDGMSEFETIGATQSLMRLERAYDLMRALMKKWQMFDYGASQTVKGCITTYSFMEIASVRFRMLDFVQPVEVESAVVDCLQWSIDAISELRNAEHTMPFLQDVLSARLASVGSSLHVLYRRVSKSQQRLIVSLLKELHQICSRVSDDEPESAMAFVSRFFENLLASFSNLSRQASRRSSPVPAAKTQPHVPGVPASTTSAEDVDLHVLLNLPDGALDDVLDPNWTALDEQYC</sequence>
<feature type="region of interest" description="Disordered" evidence="1">
    <location>
        <begin position="163"/>
        <end position="185"/>
    </location>
</feature>
<feature type="region of interest" description="Disordered" evidence="1">
    <location>
        <begin position="88"/>
        <end position="116"/>
    </location>
</feature>
<feature type="compositionally biased region" description="Basic and acidic residues" evidence="1">
    <location>
        <begin position="13"/>
        <end position="24"/>
    </location>
</feature>
<dbReference type="EMBL" id="RSCE01000013">
    <property type="protein sequence ID" value="RSH78290.1"/>
    <property type="molecule type" value="Genomic_DNA"/>
</dbReference>
<feature type="region of interest" description="Disordered" evidence="1">
    <location>
        <begin position="465"/>
        <end position="486"/>
    </location>
</feature>
<dbReference type="AlphaFoldDB" id="A0A427XHB5"/>
<feature type="compositionally biased region" description="Low complexity" evidence="1">
    <location>
        <begin position="98"/>
        <end position="113"/>
    </location>
</feature>
<proteinExistence type="predicted"/>
<dbReference type="GeneID" id="39587300"/>
<organism evidence="2 3">
    <name type="scientific">Apiotrichum porosum</name>
    <dbReference type="NCBI Taxonomy" id="105984"/>
    <lineage>
        <taxon>Eukaryota</taxon>
        <taxon>Fungi</taxon>
        <taxon>Dikarya</taxon>
        <taxon>Basidiomycota</taxon>
        <taxon>Agaricomycotina</taxon>
        <taxon>Tremellomycetes</taxon>
        <taxon>Trichosporonales</taxon>
        <taxon>Trichosporonaceae</taxon>
        <taxon>Apiotrichum</taxon>
    </lineage>
</organism>
<evidence type="ECO:0000313" key="3">
    <source>
        <dbReference type="Proteomes" id="UP000279236"/>
    </source>
</evidence>
<accession>A0A427XHB5</accession>
<gene>
    <name evidence="2" type="ORF">EHS24_002757</name>
</gene>
<dbReference type="OrthoDB" id="2528779at2759"/>
<dbReference type="RefSeq" id="XP_028473437.1">
    <property type="nucleotide sequence ID" value="XM_028618481.1"/>
</dbReference>
<dbReference type="Proteomes" id="UP000279236">
    <property type="component" value="Unassembled WGS sequence"/>
</dbReference>
<keyword evidence="3" id="KW-1185">Reference proteome</keyword>